<evidence type="ECO:0000313" key="2">
    <source>
        <dbReference type="EMBL" id="AFD05867.1"/>
    </source>
</evidence>
<sequence>MLRNKLSCFLFILLFFSPSVFGQINDYMDKKIYIGLTPGLTIPTGRVSSTNKLGGNLDLVVGVPLSKNFALTVQYSGFSMSGKKVDNIKSPDLSASYISAGISYRLNKLLNIEDQPNWFSFYANFGAIWDKNNLIKTDASVGDTGIDWVRPIKSKIVGFTKIGLGVTLIQQGEEAYYFPKLSGGLGFGFFNKKRK</sequence>
<dbReference type="AlphaFoldDB" id="H8KPG9"/>
<evidence type="ECO:0008006" key="4">
    <source>
        <dbReference type="Google" id="ProtNLM"/>
    </source>
</evidence>
<organism evidence="2 3">
    <name type="scientific">Solitalea canadensis (strain ATCC 29591 / DSM 3403 / JCM 21819 / LMG 8368 / NBRC 15130 / NCIMB 12057 / USAM 9D)</name>
    <name type="common">Flexibacter canadensis</name>
    <dbReference type="NCBI Taxonomy" id="929556"/>
    <lineage>
        <taxon>Bacteria</taxon>
        <taxon>Pseudomonadati</taxon>
        <taxon>Bacteroidota</taxon>
        <taxon>Sphingobacteriia</taxon>
        <taxon>Sphingobacteriales</taxon>
        <taxon>Sphingobacteriaceae</taxon>
        <taxon>Solitalea</taxon>
    </lineage>
</organism>
<dbReference type="KEGG" id="scn:Solca_0748"/>
<gene>
    <name evidence="2" type="ordered locus">Solca_0748</name>
</gene>
<keyword evidence="1" id="KW-0732">Signal</keyword>
<dbReference type="HOGENOM" id="CLU_1395488_0_0_10"/>
<proteinExistence type="predicted"/>
<feature type="chain" id="PRO_5003613256" description="Outer membrane protein beta-barrel domain-containing protein" evidence="1">
    <location>
        <begin position="23"/>
        <end position="195"/>
    </location>
</feature>
<evidence type="ECO:0000256" key="1">
    <source>
        <dbReference type="SAM" id="SignalP"/>
    </source>
</evidence>
<accession>H8KPG9</accession>
<dbReference type="Proteomes" id="UP000007590">
    <property type="component" value="Chromosome"/>
</dbReference>
<dbReference type="EMBL" id="CP003349">
    <property type="protein sequence ID" value="AFD05867.1"/>
    <property type="molecule type" value="Genomic_DNA"/>
</dbReference>
<evidence type="ECO:0000313" key="3">
    <source>
        <dbReference type="Proteomes" id="UP000007590"/>
    </source>
</evidence>
<name>H8KPG9_SOLCM</name>
<dbReference type="RefSeq" id="WP_014679095.1">
    <property type="nucleotide sequence ID" value="NC_017770.1"/>
</dbReference>
<feature type="signal peptide" evidence="1">
    <location>
        <begin position="1"/>
        <end position="22"/>
    </location>
</feature>
<reference evidence="2" key="1">
    <citation type="submission" date="2012-02" db="EMBL/GenBank/DDBJ databases">
        <title>The complete genome of Solitalea canadensis DSM 3403.</title>
        <authorList>
            <consortium name="US DOE Joint Genome Institute (JGI-PGF)"/>
            <person name="Lucas S."/>
            <person name="Copeland A."/>
            <person name="Lapidus A."/>
            <person name="Glavina del Rio T."/>
            <person name="Dalin E."/>
            <person name="Tice H."/>
            <person name="Bruce D."/>
            <person name="Goodwin L."/>
            <person name="Pitluck S."/>
            <person name="Peters L."/>
            <person name="Ovchinnikova G."/>
            <person name="Lu M."/>
            <person name="Kyrpides N."/>
            <person name="Mavromatis K."/>
            <person name="Ivanova N."/>
            <person name="Brettin T."/>
            <person name="Detter J.C."/>
            <person name="Han C."/>
            <person name="Larimer F."/>
            <person name="Land M."/>
            <person name="Hauser L."/>
            <person name="Markowitz V."/>
            <person name="Cheng J.-F."/>
            <person name="Hugenholtz P."/>
            <person name="Woyke T."/>
            <person name="Wu D."/>
            <person name="Spring S."/>
            <person name="Schroeder M."/>
            <person name="Kopitz M."/>
            <person name="Brambilla E."/>
            <person name="Klenk H.-P."/>
            <person name="Eisen J.A."/>
        </authorList>
    </citation>
    <scope>NUCLEOTIDE SEQUENCE</scope>
    <source>
        <strain evidence="2">DSM 3403</strain>
    </source>
</reference>
<protein>
    <recommendedName>
        <fullName evidence="4">Outer membrane protein beta-barrel domain-containing protein</fullName>
    </recommendedName>
</protein>
<keyword evidence="3" id="KW-1185">Reference proteome</keyword>